<protein>
    <submittedName>
        <fullName evidence="1">Uncharacterized protein</fullName>
    </submittedName>
</protein>
<sequence length="105" mass="12487">MHQIHIHFPCFEDFMDNAITFTIEMPYVPRIGDCISLDSTLYEHLERKIEKSDGLRKKYKRWIFGNGYCSFDDASVVVELSYLEAKKEIHIELGEILDEKQKHEY</sequence>
<evidence type="ECO:0000313" key="2">
    <source>
        <dbReference type="Proteomes" id="UP001597526"/>
    </source>
</evidence>
<organism evidence="1 2">
    <name type="scientific">Croceitalea marina</name>
    <dbReference type="NCBI Taxonomy" id="1775166"/>
    <lineage>
        <taxon>Bacteria</taxon>
        <taxon>Pseudomonadati</taxon>
        <taxon>Bacteroidota</taxon>
        <taxon>Flavobacteriia</taxon>
        <taxon>Flavobacteriales</taxon>
        <taxon>Flavobacteriaceae</taxon>
        <taxon>Croceitalea</taxon>
    </lineage>
</organism>
<proteinExistence type="predicted"/>
<comment type="caution">
    <text evidence="1">The sequence shown here is derived from an EMBL/GenBank/DDBJ whole genome shotgun (WGS) entry which is preliminary data.</text>
</comment>
<evidence type="ECO:0000313" key="1">
    <source>
        <dbReference type="EMBL" id="MFD2587314.1"/>
    </source>
</evidence>
<reference evidence="2" key="1">
    <citation type="journal article" date="2019" name="Int. J. Syst. Evol. Microbiol.">
        <title>The Global Catalogue of Microorganisms (GCM) 10K type strain sequencing project: providing services to taxonomists for standard genome sequencing and annotation.</title>
        <authorList>
            <consortium name="The Broad Institute Genomics Platform"/>
            <consortium name="The Broad Institute Genome Sequencing Center for Infectious Disease"/>
            <person name="Wu L."/>
            <person name="Ma J."/>
        </authorList>
    </citation>
    <scope>NUCLEOTIDE SEQUENCE [LARGE SCALE GENOMIC DNA]</scope>
    <source>
        <strain evidence="2">KCTC 52368</strain>
    </source>
</reference>
<name>A0ABW5MXX8_9FLAO</name>
<gene>
    <name evidence="1" type="ORF">ACFSQJ_10255</name>
</gene>
<keyword evidence="2" id="KW-1185">Reference proteome</keyword>
<dbReference type="EMBL" id="JBHULB010000013">
    <property type="protein sequence ID" value="MFD2587314.1"/>
    <property type="molecule type" value="Genomic_DNA"/>
</dbReference>
<dbReference type="RefSeq" id="WP_339142034.1">
    <property type="nucleotide sequence ID" value="NZ_JBHULB010000013.1"/>
</dbReference>
<dbReference type="Proteomes" id="UP001597526">
    <property type="component" value="Unassembled WGS sequence"/>
</dbReference>
<accession>A0ABW5MXX8</accession>